<feature type="transmembrane region" description="Helical" evidence="5">
    <location>
        <begin position="205"/>
        <end position="225"/>
    </location>
</feature>
<comment type="caution">
    <text evidence="6">The sequence shown here is derived from an EMBL/GenBank/DDBJ whole genome shotgun (WGS) entry which is preliminary data.</text>
</comment>
<evidence type="ECO:0000256" key="1">
    <source>
        <dbReference type="ARBA" id="ARBA00004141"/>
    </source>
</evidence>
<comment type="subcellular location">
    <subcellularLocation>
        <location evidence="1">Membrane</location>
        <topology evidence="1">Multi-pass membrane protein</topology>
    </subcellularLocation>
</comment>
<protein>
    <submittedName>
        <fullName evidence="6">RTA1 like protein-domain-containing protein</fullName>
    </submittedName>
</protein>
<evidence type="ECO:0000256" key="5">
    <source>
        <dbReference type="SAM" id="Phobius"/>
    </source>
</evidence>
<feature type="transmembrane region" description="Helical" evidence="5">
    <location>
        <begin position="84"/>
        <end position="109"/>
    </location>
</feature>
<evidence type="ECO:0000256" key="3">
    <source>
        <dbReference type="ARBA" id="ARBA00022989"/>
    </source>
</evidence>
<accession>A0AAN7AKX4</accession>
<keyword evidence="4 5" id="KW-0472">Membrane</keyword>
<organism evidence="6 7">
    <name type="scientific">Podospora australis</name>
    <dbReference type="NCBI Taxonomy" id="1536484"/>
    <lineage>
        <taxon>Eukaryota</taxon>
        <taxon>Fungi</taxon>
        <taxon>Dikarya</taxon>
        <taxon>Ascomycota</taxon>
        <taxon>Pezizomycotina</taxon>
        <taxon>Sordariomycetes</taxon>
        <taxon>Sordariomycetidae</taxon>
        <taxon>Sordariales</taxon>
        <taxon>Podosporaceae</taxon>
        <taxon>Podospora</taxon>
    </lineage>
</organism>
<feature type="transmembrane region" description="Helical" evidence="5">
    <location>
        <begin position="169"/>
        <end position="193"/>
    </location>
</feature>
<keyword evidence="7" id="KW-1185">Reference proteome</keyword>
<evidence type="ECO:0000256" key="4">
    <source>
        <dbReference type="ARBA" id="ARBA00023136"/>
    </source>
</evidence>
<dbReference type="PANTHER" id="PTHR31465">
    <property type="entry name" value="PROTEIN RTA1-RELATED"/>
    <property type="match status" value="1"/>
</dbReference>
<dbReference type="Pfam" id="PF04479">
    <property type="entry name" value="RTA1"/>
    <property type="match status" value="1"/>
</dbReference>
<dbReference type="PANTHER" id="PTHR31465:SF32">
    <property type="entry name" value="DOMAIN PROTEIN, PUTATIVE-RELATED"/>
    <property type="match status" value="1"/>
</dbReference>
<dbReference type="Proteomes" id="UP001302126">
    <property type="component" value="Unassembled WGS sequence"/>
</dbReference>
<gene>
    <name evidence="6" type="ORF">QBC35DRAFT_45674</name>
</gene>
<sequence>MAEDTAPPTSLAEDPSSSIWMYTPSLPPAVFFSVLYGLAFLYISYLTFIRYRTWYFSVVPIGAAIEVAGYALRCYSVKNQELLTPFILTLTFTVLAPLLFAAGDYLLLARLIRSALPPGQHRVLGVAARLITKLFVICDILAFLVQAAGSSIASSVSWVGPTSEVGVNVLIGGLAFQTVVLGLFLAALGRFWYKVPRDGGSWRGLGIAVMISTVLIFIRCIYRLVEFAEGVDGYAFRNEWLLWVFESAPMFVAVVVFCVWHPGACLGKNGGKGSSDEEMVSTRLGQL</sequence>
<reference evidence="6" key="2">
    <citation type="submission" date="2023-05" db="EMBL/GenBank/DDBJ databases">
        <authorList>
            <consortium name="Lawrence Berkeley National Laboratory"/>
            <person name="Steindorff A."/>
            <person name="Hensen N."/>
            <person name="Bonometti L."/>
            <person name="Westerberg I."/>
            <person name="Brannstrom I.O."/>
            <person name="Guillou S."/>
            <person name="Cros-Aarteil S."/>
            <person name="Calhoun S."/>
            <person name="Haridas S."/>
            <person name="Kuo A."/>
            <person name="Mondo S."/>
            <person name="Pangilinan J."/>
            <person name="Riley R."/>
            <person name="Labutti K."/>
            <person name="Andreopoulos B."/>
            <person name="Lipzen A."/>
            <person name="Chen C."/>
            <person name="Yanf M."/>
            <person name="Daum C."/>
            <person name="Ng V."/>
            <person name="Clum A."/>
            <person name="Ohm R."/>
            <person name="Martin F."/>
            <person name="Silar P."/>
            <person name="Natvig D."/>
            <person name="Lalanne C."/>
            <person name="Gautier V."/>
            <person name="Ament-Velasquez S.L."/>
            <person name="Kruys A."/>
            <person name="Hutchinson M.I."/>
            <person name="Powell A.J."/>
            <person name="Barry K."/>
            <person name="Miller A.N."/>
            <person name="Grigoriev I.V."/>
            <person name="Debuchy R."/>
            <person name="Gladieux P."/>
            <person name="Thoren M.H."/>
            <person name="Johannesson H."/>
        </authorList>
    </citation>
    <scope>NUCLEOTIDE SEQUENCE</scope>
    <source>
        <strain evidence="6">PSN309</strain>
    </source>
</reference>
<dbReference type="InterPro" id="IPR007568">
    <property type="entry name" value="RTA1"/>
</dbReference>
<proteinExistence type="predicted"/>
<feature type="transmembrane region" description="Helical" evidence="5">
    <location>
        <begin position="26"/>
        <end position="46"/>
    </location>
</feature>
<evidence type="ECO:0000313" key="7">
    <source>
        <dbReference type="Proteomes" id="UP001302126"/>
    </source>
</evidence>
<dbReference type="GO" id="GO:0016020">
    <property type="term" value="C:membrane"/>
    <property type="evidence" value="ECO:0007669"/>
    <property type="project" value="UniProtKB-SubCell"/>
</dbReference>
<keyword evidence="2 5" id="KW-0812">Transmembrane</keyword>
<evidence type="ECO:0000256" key="2">
    <source>
        <dbReference type="ARBA" id="ARBA00022692"/>
    </source>
</evidence>
<feature type="transmembrane region" description="Helical" evidence="5">
    <location>
        <begin position="53"/>
        <end position="72"/>
    </location>
</feature>
<reference evidence="6" key="1">
    <citation type="journal article" date="2023" name="Mol. Phylogenet. Evol.">
        <title>Genome-scale phylogeny and comparative genomics of the fungal order Sordariales.</title>
        <authorList>
            <person name="Hensen N."/>
            <person name="Bonometti L."/>
            <person name="Westerberg I."/>
            <person name="Brannstrom I.O."/>
            <person name="Guillou S."/>
            <person name="Cros-Aarteil S."/>
            <person name="Calhoun S."/>
            <person name="Haridas S."/>
            <person name="Kuo A."/>
            <person name="Mondo S."/>
            <person name="Pangilinan J."/>
            <person name="Riley R."/>
            <person name="LaButti K."/>
            <person name="Andreopoulos B."/>
            <person name="Lipzen A."/>
            <person name="Chen C."/>
            <person name="Yan M."/>
            <person name="Daum C."/>
            <person name="Ng V."/>
            <person name="Clum A."/>
            <person name="Steindorff A."/>
            <person name="Ohm R.A."/>
            <person name="Martin F."/>
            <person name="Silar P."/>
            <person name="Natvig D.O."/>
            <person name="Lalanne C."/>
            <person name="Gautier V."/>
            <person name="Ament-Velasquez S.L."/>
            <person name="Kruys A."/>
            <person name="Hutchinson M.I."/>
            <person name="Powell A.J."/>
            <person name="Barry K."/>
            <person name="Miller A.N."/>
            <person name="Grigoriev I.V."/>
            <person name="Debuchy R."/>
            <person name="Gladieux P."/>
            <person name="Hiltunen Thoren M."/>
            <person name="Johannesson H."/>
        </authorList>
    </citation>
    <scope>NUCLEOTIDE SEQUENCE</scope>
    <source>
        <strain evidence="6">PSN309</strain>
    </source>
</reference>
<dbReference type="EMBL" id="MU864362">
    <property type="protein sequence ID" value="KAK4190988.1"/>
    <property type="molecule type" value="Genomic_DNA"/>
</dbReference>
<dbReference type="AlphaFoldDB" id="A0AAN7AKX4"/>
<evidence type="ECO:0000313" key="6">
    <source>
        <dbReference type="EMBL" id="KAK4190988.1"/>
    </source>
</evidence>
<feature type="transmembrane region" description="Helical" evidence="5">
    <location>
        <begin position="130"/>
        <end position="149"/>
    </location>
</feature>
<name>A0AAN7AKX4_9PEZI</name>
<keyword evidence="3 5" id="KW-1133">Transmembrane helix</keyword>
<feature type="transmembrane region" description="Helical" evidence="5">
    <location>
        <begin position="240"/>
        <end position="260"/>
    </location>
</feature>